<proteinExistence type="inferred from homology"/>
<evidence type="ECO:0000256" key="1">
    <source>
        <dbReference type="ARBA" id="ARBA00004123"/>
    </source>
</evidence>
<feature type="region of interest" description="Disordered" evidence="5">
    <location>
        <begin position="1"/>
        <end position="115"/>
    </location>
</feature>
<feature type="compositionally biased region" description="Basic residues" evidence="5">
    <location>
        <begin position="87"/>
        <end position="98"/>
    </location>
</feature>
<feature type="compositionally biased region" description="Basic and acidic residues" evidence="5">
    <location>
        <begin position="274"/>
        <end position="288"/>
    </location>
</feature>
<keyword evidence="8" id="KW-1185">Reference proteome</keyword>
<organism evidence="7 8">
    <name type="scientific">Malus domestica</name>
    <name type="common">Apple</name>
    <name type="synonym">Pyrus malus</name>
    <dbReference type="NCBI Taxonomy" id="3750"/>
    <lineage>
        <taxon>Eukaryota</taxon>
        <taxon>Viridiplantae</taxon>
        <taxon>Streptophyta</taxon>
        <taxon>Embryophyta</taxon>
        <taxon>Tracheophyta</taxon>
        <taxon>Spermatophyta</taxon>
        <taxon>Magnoliopsida</taxon>
        <taxon>eudicotyledons</taxon>
        <taxon>Gunneridae</taxon>
        <taxon>Pentapetalae</taxon>
        <taxon>rosids</taxon>
        <taxon>fabids</taxon>
        <taxon>Rosales</taxon>
        <taxon>Rosaceae</taxon>
        <taxon>Amygdaloideae</taxon>
        <taxon>Maleae</taxon>
        <taxon>Malus</taxon>
    </lineage>
</organism>
<dbReference type="AlphaFoldDB" id="A0A498IV43"/>
<dbReference type="Pfam" id="PF16135">
    <property type="entry name" value="TDBD"/>
    <property type="match status" value="1"/>
</dbReference>
<feature type="compositionally biased region" description="Polar residues" evidence="5">
    <location>
        <begin position="217"/>
        <end position="236"/>
    </location>
</feature>
<evidence type="ECO:0000256" key="5">
    <source>
        <dbReference type="SAM" id="MobiDB-lite"/>
    </source>
</evidence>
<evidence type="ECO:0000313" key="7">
    <source>
        <dbReference type="EMBL" id="RXH87060.1"/>
    </source>
</evidence>
<evidence type="ECO:0000256" key="2">
    <source>
        <dbReference type="ARBA" id="ARBA00006081"/>
    </source>
</evidence>
<feature type="compositionally biased region" description="Basic and acidic residues" evidence="5">
    <location>
        <begin position="27"/>
        <end position="47"/>
    </location>
</feature>
<accession>A0A498IV43</accession>
<comment type="caution">
    <text evidence="7">The sequence shown here is derived from an EMBL/GenBank/DDBJ whole genome shotgun (WGS) entry which is preliminary data.</text>
</comment>
<feature type="compositionally biased region" description="Low complexity" evidence="5">
    <location>
        <begin position="264"/>
        <end position="273"/>
    </location>
</feature>
<dbReference type="EMBL" id="RDQH01000336">
    <property type="protein sequence ID" value="RXH87060.1"/>
    <property type="molecule type" value="Genomic_DNA"/>
</dbReference>
<dbReference type="GO" id="GO:0005634">
    <property type="term" value="C:nucleus"/>
    <property type="evidence" value="ECO:0007669"/>
    <property type="project" value="UniProtKB-SubCell"/>
</dbReference>
<gene>
    <name evidence="7" type="ORF">DVH24_028560</name>
</gene>
<dbReference type="PANTHER" id="PTHR31413:SF15">
    <property type="entry name" value="NINJA-FAMILY PROTEIN"/>
    <property type="match status" value="1"/>
</dbReference>
<sequence length="408" mass="43943">MVEVSESASKEEEVELDLGLSIGGSFRKPENSKLAKGFDVDPRKTEHQIQPSQPNAPSPSPFESSEPESALLDPHTKREMQALRRQEAKRKREQKKGRGQNEPQVEEHPAVKKERTETNVNVNVNLNLSNGQTELRCPVQQPGQYPYPPVQFVPYMNGFSYPCVMPCWAPSGGGGFRPFQAHKDTGKKKNGCETEQNSGSGKTAPVNGGLGKKPASVNVSPMCSSSTVSDHQSAASQDGMLGGGSSESKSHSSQSIQENTEPVSNSLESNSEGNEQKLNPKTEPKSETAEASPTPKPISPKQEYSPPIPPLKEVTKTDPIAKPPKPQISKNGSSTVSLPQMPYVSTTGTGPNGKTVHGFLYRYTNSEITIVCVCHGTTFSPSEFVQHAGGTDVSQPLRHITVIPSAFG</sequence>
<comment type="similarity">
    <text evidence="2 4">Belongs to the Ninja family.</text>
</comment>
<comment type="function">
    <text evidence="4">Acts as a negative regulator of abscisic acid (ABA) response.</text>
</comment>
<name>A0A498IV43_MALDO</name>
<dbReference type="InterPro" id="IPR032308">
    <property type="entry name" value="TDBD"/>
</dbReference>
<feature type="compositionally biased region" description="Basic and acidic residues" evidence="5">
    <location>
        <begin position="74"/>
        <end position="86"/>
    </location>
</feature>
<dbReference type="InterPro" id="IPR031307">
    <property type="entry name" value="Ninja_fam"/>
</dbReference>
<dbReference type="Proteomes" id="UP000290289">
    <property type="component" value="Chromosome 10"/>
</dbReference>
<dbReference type="GO" id="GO:0007165">
    <property type="term" value="P:signal transduction"/>
    <property type="evidence" value="ECO:0007669"/>
    <property type="project" value="InterPro"/>
</dbReference>
<feature type="region of interest" description="Disordered" evidence="5">
    <location>
        <begin position="179"/>
        <end position="349"/>
    </location>
</feature>
<keyword evidence="3 4" id="KW-0539">Nucleus</keyword>
<feature type="compositionally biased region" description="Polar residues" evidence="5">
    <location>
        <begin position="328"/>
        <end position="349"/>
    </location>
</feature>
<dbReference type="GO" id="GO:0045892">
    <property type="term" value="P:negative regulation of DNA-templated transcription"/>
    <property type="evidence" value="ECO:0007669"/>
    <property type="project" value="TreeGrafter"/>
</dbReference>
<feature type="domain" description="Tify" evidence="6">
    <location>
        <begin position="369"/>
        <end position="401"/>
    </location>
</feature>
<comment type="subcellular location">
    <subcellularLocation>
        <location evidence="1 4">Nucleus</location>
    </subcellularLocation>
</comment>
<evidence type="ECO:0000256" key="4">
    <source>
        <dbReference type="RuleBase" id="RU369029"/>
    </source>
</evidence>
<feature type="compositionally biased region" description="Basic and acidic residues" evidence="5">
    <location>
        <begin position="105"/>
        <end position="115"/>
    </location>
</feature>
<dbReference type="PANTHER" id="PTHR31413">
    <property type="entry name" value="AFP HOMOLOG 2"/>
    <property type="match status" value="1"/>
</dbReference>
<evidence type="ECO:0000313" key="8">
    <source>
        <dbReference type="Proteomes" id="UP000290289"/>
    </source>
</evidence>
<protein>
    <recommendedName>
        <fullName evidence="4">Ninja-family protein</fullName>
    </recommendedName>
    <alternativeName>
        <fullName evidence="4">ABI-binding protein</fullName>
    </alternativeName>
</protein>
<reference evidence="7 8" key="1">
    <citation type="submission" date="2018-10" db="EMBL/GenBank/DDBJ databases">
        <title>A high-quality apple genome assembly.</title>
        <authorList>
            <person name="Hu J."/>
        </authorList>
    </citation>
    <scope>NUCLEOTIDE SEQUENCE [LARGE SCALE GENOMIC DNA]</scope>
    <source>
        <strain evidence="8">cv. HFTH1</strain>
        <tissue evidence="7">Young leaf</tissue>
    </source>
</reference>
<evidence type="ECO:0000256" key="3">
    <source>
        <dbReference type="ARBA" id="ARBA00023242"/>
    </source>
</evidence>
<evidence type="ECO:0000259" key="6">
    <source>
        <dbReference type="Pfam" id="PF16135"/>
    </source>
</evidence>